<sequence>MVMLNVKRGNSVLPWSIRNKYVLITGATSGIGLAAALRLAKDGARLGIIARNRTRAVECAERIRMESSVHHAQIDIFIADMGSLHSVRQVAGEILEACPHIDVLVNNAGAFYDQRHSSEDKFEMTWAVNHLGPFLLTTLLLDRLQENREARIIFTSSHGHKMARDGIGYDDLDGRRLYSPFKRLLGGANLRYGETKLANLLLTVELAKRLQGTGVTANCFDPGLVSTGFNMNNGALARMTMACMKPFSRTPEKGAETLVWLAESVELTGQSGNYYKDLKLGTSSRAAQDSESAAHLWEISEKQIRAAFSK</sequence>
<name>A0ABU6GPI3_9BACL</name>
<dbReference type="PANTHER" id="PTHR43157:SF31">
    <property type="entry name" value="PHOSPHATIDYLINOSITOL-GLYCAN BIOSYNTHESIS CLASS F PROTEIN"/>
    <property type="match status" value="1"/>
</dbReference>
<keyword evidence="1" id="KW-0560">Oxidoreductase</keyword>
<keyword evidence="2" id="KW-0472">Membrane</keyword>
<keyword evidence="4" id="KW-1185">Reference proteome</keyword>
<dbReference type="InterPro" id="IPR002347">
    <property type="entry name" value="SDR_fam"/>
</dbReference>
<protein>
    <submittedName>
        <fullName evidence="3">SDR family NAD(P)-dependent oxidoreductase</fullName>
    </submittedName>
</protein>
<organism evidence="3 4">
    <name type="scientific">Paenibacillus dokdonensis</name>
    <dbReference type="NCBI Taxonomy" id="2567944"/>
    <lineage>
        <taxon>Bacteria</taxon>
        <taxon>Bacillati</taxon>
        <taxon>Bacillota</taxon>
        <taxon>Bacilli</taxon>
        <taxon>Bacillales</taxon>
        <taxon>Paenibacillaceae</taxon>
        <taxon>Paenibacillus</taxon>
    </lineage>
</organism>
<keyword evidence="2" id="KW-0812">Transmembrane</keyword>
<dbReference type="EMBL" id="JARLKZ010000009">
    <property type="protein sequence ID" value="MEC0241319.1"/>
    <property type="molecule type" value="Genomic_DNA"/>
</dbReference>
<dbReference type="PANTHER" id="PTHR43157">
    <property type="entry name" value="PHOSPHATIDYLINOSITOL-GLYCAN BIOSYNTHESIS CLASS F PROTEIN-RELATED"/>
    <property type="match status" value="1"/>
</dbReference>
<dbReference type="Proteomes" id="UP001344632">
    <property type="component" value="Unassembled WGS sequence"/>
</dbReference>
<dbReference type="SUPFAM" id="SSF51735">
    <property type="entry name" value="NAD(P)-binding Rossmann-fold domains"/>
    <property type="match status" value="1"/>
</dbReference>
<evidence type="ECO:0000313" key="4">
    <source>
        <dbReference type="Proteomes" id="UP001344632"/>
    </source>
</evidence>
<accession>A0ABU6GPI3</accession>
<proteinExistence type="predicted"/>
<dbReference type="InterPro" id="IPR036291">
    <property type="entry name" value="NAD(P)-bd_dom_sf"/>
</dbReference>
<comment type="caution">
    <text evidence="3">The sequence shown here is derived from an EMBL/GenBank/DDBJ whole genome shotgun (WGS) entry which is preliminary data.</text>
</comment>
<feature type="transmembrane region" description="Helical" evidence="2">
    <location>
        <begin position="21"/>
        <end position="40"/>
    </location>
</feature>
<dbReference type="Pfam" id="PF00106">
    <property type="entry name" value="adh_short"/>
    <property type="match status" value="1"/>
</dbReference>
<dbReference type="Gene3D" id="3.40.50.720">
    <property type="entry name" value="NAD(P)-binding Rossmann-like Domain"/>
    <property type="match status" value="1"/>
</dbReference>
<evidence type="ECO:0000256" key="2">
    <source>
        <dbReference type="SAM" id="Phobius"/>
    </source>
</evidence>
<dbReference type="PRINTS" id="PR00081">
    <property type="entry name" value="GDHRDH"/>
</dbReference>
<keyword evidence="2" id="KW-1133">Transmembrane helix</keyword>
<reference evidence="3 4" key="1">
    <citation type="submission" date="2023-03" db="EMBL/GenBank/DDBJ databases">
        <title>Bacillus Genome Sequencing.</title>
        <authorList>
            <person name="Dunlap C."/>
        </authorList>
    </citation>
    <scope>NUCLEOTIDE SEQUENCE [LARGE SCALE GENOMIC DNA]</scope>
    <source>
        <strain evidence="3 4">BD-525</strain>
    </source>
</reference>
<gene>
    <name evidence="3" type="ORF">P4H66_15865</name>
</gene>
<evidence type="ECO:0000313" key="3">
    <source>
        <dbReference type="EMBL" id="MEC0241319.1"/>
    </source>
</evidence>
<evidence type="ECO:0000256" key="1">
    <source>
        <dbReference type="ARBA" id="ARBA00023002"/>
    </source>
</evidence>